<reference evidence="5 6" key="1">
    <citation type="submission" date="2024-09" db="EMBL/GenBank/DDBJ databases">
        <authorList>
            <person name="Sun Q."/>
            <person name="Mori K."/>
        </authorList>
    </citation>
    <scope>NUCLEOTIDE SEQUENCE [LARGE SCALE GENOMIC DNA]</scope>
    <source>
        <strain evidence="5 6">JCM 3331</strain>
    </source>
</reference>
<dbReference type="PROSITE" id="PS50949">
    <property type="entry name" value="HTH_GNTR"/>
    <property type="match status" value="1"/>
</dbReference>
<dbReference type="SMART" id="SM00345">
    <property type="entry name" value="HTH_GNTR"/>
    <property type="match status" value="1"/>
</dbReference>
<evidence type="ECO:0000259" key="4">
    <source>
        <dbReference type="PROSITE" id="PS50949"/>
    </source>
</evidence>
<dbReference type="InterPro" id="IPR036390">
    <property type="entry name" value="WH_DNA-bd_sf"/>
</dbReference>
<feature type="domain" description="HTH gntR-type" evidence="4">
    <location>
        <begin position="18"/>
        <end position="85"/>
    </location>
</feature>
<evidence type="ECO:0000313" key="6">
    <source>
        <dbReference type="Proteomes" id="UP001589710"/>
    </source>
</evidence>
<keyword evidence="3" id="KW-0804">Transcription</keyword>
<dbReference type="Gene3D" id="1.20.120.530">
    <property type="entry name" value="GntR ligand-binding domain-like"/>
    <property type="match status" value="1"/>
</dbReference>
<dbReference type="Proteomes" id="UP001589710">
    <property type="component" value="Unassembled WGS sequence"/>
</dbReference>
<dbReference type="RefSeq" id="WP_345512793.1">
    <property type="nucleotide sequence ID" value="NZ_BAAAXD010000019.1"/>
</dbReference>
<dbReference type="InterPro" id="IPR008920">
    <property type="entry name" value="TF_FadR/GntR_C"/>
</dbReference>
<keyword evidence="2" id="KW-0238">DNA-binding</keyword>
<keyword evidence="1" id="KW-0805">Transcription regulation</keyword>
<name>A0ABV5R468_9ACTN</name>
<dbReference type="CDD" id="cd07377">
    <property type="entry name" value="WHTH_GntR"/>
    <property type="match status" value="1"/>
</dbReference>
<dbReference type="InterPro" id="IPR036388">
    <property type="entry name" value="WH-like_DNA-bd_sf"/>
</dbReference>
<evidence type="ECO:0000256" key="2">
    <source>
        <dbReference type="ARBA" id="ARBA00023125"/>
    </source>
</evidence>
<protein>
    <submittedName>
        <fullName evidence="5">GntR family transcriptional regulator</fullName>
    </submittedName>
</protein>
<evidence type="ECO:0000256" key="1">
    <source>
        <dbReference type="ARBA" id="ARBA00023015"/>
    </source>
</evidence>
<proteinExistence type="predicted"/>
<dbReference type="SUPFAM" id="SSF48008">
    <property type="entry name" value="GntR ligand-binding domain-like"/>
    <property type="match status" value="1"/>
</dbReference>
<evidence type="ECO:0000256" key="3">
    <source>
        <dbReference type="ARBA" id="ARBA00023163"/>
    </source>
</evidence>
<evidence type="ECO:0000313" key="5">
    <source>
        <dbReference type="EMBL" id="MFB9572166.1"/>
    </source>
</evidence>
<dbReference type="PRINTS" id="PR00035">
    <property type="entry name" value="HTHGNTR"/>
</dbReference>
<dbReference type="InterPro" id="IPR000524">
    <property type="entry name" value="Tscrpt_reg_HTH_GntR"/>
</dbReference>
<dbReference type="EMBL" id="JBHMCG010000034">
    <property type="protein sequence ID" value="MFB9572166.1"/>
    <property type="molecule type" value="Genomic_DNA"/>
</dbReference>
<organism evidence="5 6">
    <name type="scientific">Streptomyces yanii</name>
    <dbReference type="NCBI Taxonomy" id="78510"/>
    <lineage>
        <taxon>Bacteria</taxon>
        <taxon>Bacillati</taxon>
        <taxon>Actinomycetota</taxon>
        <taxon>Actinomycetes</taxon>
        <taxon>Kitasatosporales</taxon>
        <taxon>Streptomycetaceae</taxon>
        <taxon>Streptomyces</taxon>
    </lineage>
</organism>
<sequence>MSRTNTGTETASSLTGTVWLRDQVCEGLRDRIITGRLKPGDRLVERDVAEEFGVSRVPVREAIRILLGEGFLEALSPRRIVVKQLSRQDVENLFDMREALEVLAVRRAAERATDSQLQELASLLETARRATLSGRPERISRANTAFHHHIVELSGNELLATTLESLEGRLRWLFQQIDDPGPLWEEHRLLSAAITAADSEAAAVCALRHVRHYRDVALQLLFE</sequence>
<dbReference type="Pfam" id="PF07729">
    <property type="entry name" value="FCD"/>
    <property type="match status" value="1"/>
</dbReference>
<accession>A0ABV5R468</accession>
<dbReference type="InterPro" id="IPR011711">
    <property type="entry name" value="GntR_C"/>
</dbReference>
<keyword evidence="6" id="KW-1185">Reference proteome</keyword>
<dbReference type="SUPFAM" id="SSF46785">
    <property type="entry name" value="Winged helix' DNA-binding domain"/>
    <property type="match status" value="1"/>
</dbReference>
<dbReference type="Gene3D" id="1.10.10.10">
    <property type="entry name" value="Winged helix-like DNA-binding domain superfamily/Winged helix DNA-binding domain"/>
    <property type="match status" value="1"/>
</dbReference>
<dbReference type="Pfam" id="PF00392">
    <property type="entry name" value="GntR"/>
    <property type="match status" value="1"/>
</dbReference>
<dbReference type="SMART" id="SM00895">
    <property type="entry name" value="FCD"/>
    <property type="match status" value="1"/>
</dbReference>
<gene>
    <name evidence="5" type="ORF">ACFFTL_07470</name>
</gene>
<dbReference type="PANTHER" id="PTHR43537:SF45">
    <property type="entry name" value="GNTR FAMILY REGULATORY PROTEIN"/>
    <property type="match status" value="1"/>
</dbReference>
<dbReference type="PANTHER" id="PTHR43537">
    <property type="entry name" value="TRANSCRIPTIONAL REGULATOR, GNTR FAMILY"/>
    <property type="match status" value="1"/>
</dbReference>
<comment type="caution">
    <text evidence="5">The sequence shown here is derived from an EMBL/GenBank/DDBJ whole genome shotgun (WGS) entry which is preliminary data.</text>
</comment>